<sequence length="152" mass="16729">MARTSDVMNRRQLIVGLGLTAFAGNLLPDTASAADAPLKLRTLYNKDRSFSDLAHSLEGTRVSVGGYMAPPLKADSQFFVLTKIPMAVCPFCETEAEWPRDILAIYTKRIVDVVAFNSKIVTRGVLELGTFKDPETGFVSRARLVDAVYERS</sequence>
<organism evidence="1 2">
    <name type="scientific">Roseibium aggregatum</name>
    <dbReference type="NCBI Taxonomy" id="187304"/>
    <lineage>
        <taxon>Bacteria</taxon>
        <taxon>Pseudomonadati</taxon>
        <taxon>Pseudomonadota</taxon>
        <taxon>Alphaproteobacteria</taxon>
        <taxon>Hyphomicrobiales</taxon>
        <taxon>Stappiaceae</taxon>
        <taxon>Roseibium</taxon>
    </lineage>
</organism>
<dbReference type="RefSeq" id="WP_208984245.1">
    <property type="nucleotide sequence ID" value="NZ_CXST01000001.1"/>
</dbReference>
<gene>
    <name evidence="1" type="ORF">LAL4801_02518</name>
</gene>
<protein>
    <recommendedName>
        <fullName evidence="3">DUF3299 domain-containing protein</fullName>
    </recommendedName>
</protein>
<dbReference type="AlphaFoldDB" id="A0A0M6Y1U1"/>
<dbReference type="EMBL" id="CXST01000001">
    <property type="protein sequence ID" value="CTQ44076.1"/>
    <property type="molecule type" value="Genomic_DNA"/>
</dbReference>
<evidence type="ECO:0008006" key="3">
    <source>
        <dbReference type="Google" id="ProtNLM"/>
    </source>
</evidence>
<proteinExistence type="predicted"/>
<dbReference type="Proteomes" id="UP000048926">
    <property type="component" value="Unassembled WGS sequence"/>
</dbReference>
<evidence type="ECO:0000313" key="1">
    <source>
        <dbReference type="EMBL" id="CTQ44076.1"/>
    </source>
</evidence>
<keyword evidence="2" id="KW-1185">Reference proteome</keyword>
<reference evidence="2" key="1">
    <citation type="submission" date="2015-07" db="EMBL/GenBank/DDBJ databases">
        <authorList>
            <person name="Rodrigo-Torres Lidia"/>
            <person name="Arahal R.David."/>
        </authorList>
    </citation>
    <scope>NUCLEOTIDE SEQUENCE [LARGE SCALE GENOMIC DNA]</scope>
    <source>
        <strain evidence="2">CECT 4801</strain>
    </source>
</reference>
<dbReference type="PROSITE" id="PS51318">
    <property type="entry name" value="TAT"/>
    <property type="match status" value="1"/>
</dbReference>
<accession>A0A0M6Y1U1</accession>
<dbReference type="STRING" id="187304.B0E33_16895"/>
<name>A0A0M6Y1U1_9HYPH</name>
<dbReference type="InterPro" id="IPR006311">
    <property type="entry name" value="TAT_signal"/>
</dbReference>
<evidence type="ECO:0000313" key="2">
    <source>
        <dbReference type="Proteomes" id="UP000048926"/>
    </source>
</evidence>